<keyword evidence="3" id="KW-1185">Reference proteome</keyword>
<gene>
    <name evidence="2" type="ORF">HUJ06_031324</name>
</gene>
<feature type="compositionally biased region" description="Polar residues" evidence="1">
    <location>
        <begin position="19"/>
        <end position="28"/>
    </location>
</feature>
<dbReference type="EMBL" id="DUZY01000002">
    <property type="protein sequence ID" value="DAD29856.1"/>
    <property type="molecule type" value="Genomic_DNA"/>
</dbReference>
<evidence type="ECO:0000313" key="3">
    <source>
        <dbReference type="Proteomes" id="UP000607653"/>
    </source>
</evidence>
<evidence type="ECO:0000313" key="2">
    <source>
        <dbReference type="EMBL" id="DAD29856.1"/>
    </source>
</evidence>
<name>A0A822YFU4_NELNU</name>
<comment type="caution">
    <text evidence="2">The sequence shown here is derived from an EMBL/GenBank/DDBJ whole genome shotgun (WGS) entry which is preliminary data.</text>
</comment>
<dbReference type="Proteomes" id="UP000607653">
    <property type="component" value="Unassembled WGS sequence"/>
</dbReference>
<dbReference type="AlphaFoldDB" id="A0A822YFU4"/>
<protein>
    <submittedName>
        <fullName evidence="2">Uncharacterized protein</fullName>
    </submittedName>
</protein>
<accession>A0A822YFU4</accession>
<sequence length="112" mass="12606">MNGDPCKISVDSQLEKSHSTLSGNSFPRENSVFYSPSTLLWHSGNSLSATATIRIDAKSMRQHYFVGDVKKMNPNPSPLASRRLRRLLVALAITITLDETPGRDEEEREFER</sequence>
<evidence type="ECO:0000256" key="1">
    <source>
        <dbReference type="SAM" id="MobiDB-lite"/>
    </source>
</evidence>
<feature type="region of interest" description="Disordered" evidence="1">
    <location>
        <begin position="1"/>
        <end position="28"/>
    </location>
</feature>
<proteinExistence type="predicted"/>
<reference evidence="2 3" key="1">
    <citation type="journal article" date="2020" name="Mol. Biol. Evol.">
        <title>Distinct Expression and Methylation Patterns for Genes with Different Fates following a Single Whole-Genome Duplication in Flowering Plants.</title>
        <authorList>
            <person name="Shi T."/>
            <person name="Rahmani R.S."/>
            <person name="Gugger P.F."/>
            <person name="Wang M."/>
            <person name="Li H."/>
            <person name="Zhang Y."/>
            <person name="Li Z."/>
            <person name="Wang Q."/>
            <person name="Van de Peer Y."/>
            <person name="Marchal K."/>
            <person name="Chen J."/>
        </authorList>
    </citation>
    <scope>NUCLEOTIDE SEQUENCE [LARGE SCALE GENOMIC DNA]</scope>
    <source>
        <tissue evidence="2">Leaf</tissue>
    </source>
</reference>
<organism evidence="2 3">
    <name type="scientific">Nelumbo nucifera</name>
    <name type="common">Sacred lotus</name>
    <dbReference type="NCBI Taxonomy" id="4432"/>
    <lineage>
        <taxon>Eukaryota</taxon>
        <taxon>Viridiplantae</taxon>
        <taxon>Streptophyta</taxon>
        <taxon>Embryophyta</taxon>
        <taxon>Tracheophyta</taxon>
        <taxon>Spermatophyta</taxon>
        <taxon>Magnoliopsida</taxon>
        <taxon>Proteales</taxon>
        <taxon>Nelumbonaceae</taxon>
        <taxon>Nelumbo</taxon>
    </lineage>
</organism>